<evidence type="ECO:0000313" key="10">
    <source>
        <dbReference type="EMBL" id="AMG39402.1"/>
    </source>
</evidence>
<dbReference type="EMBL" id="CP014060">
    <property type="protein sequence ID" value="AMG39402.1"/>
    <property type="molecule type" value="Genomic_DNA"/>
</dbReference>
<reference evidence="11" key="1">
    <citation type="submission" date="2015-12" db="EMBL/GenBank/DDBJ databases">
        <title>FDA dAtabase for Regulatory Grade micrObial Sequences (FDA-ARGOS): Supporting development and validation of Infectious Disease Dx tests.</title>
        <authorList>
            <person name="Case J."/>
            <person name="Tallon L."/>
            <person name="Sadzewicz L."/>
            <person name="Sengamalay N."/>
            <person name="Ott S."/>
            <person name="Godinez A."/>
            <person name="Nagaraj S."/>
            <person name="Nadendla S."/>
            <person name="Sichtig H."/>
        </authorList>
    </citation>
    <scope>NUCLEOTIDE SEQUENCE [LARGE SCALE GENOMIC DNA]</scope>
    <source>
        <strain evidence="11">FDAARGOS_147</strain>
    </source>
</reference>
<keyword evidence="4 7" id="KW-0238">DNA-binding</keyword>
<dbReference type="GO" id="GO:0032993">
    <property type="term" value="C:protein-DNA complex"/>
    <property type="evidence" value="ECO:0007669"/>
    <property type="project" value="TreeGrafter"/>
</dbReference>
<organism evidence="10 11">
    <name type="scientific">Alcaligenes xylosoxydans xylosoxydans</name>
    <name type="common">Achromobacter xylosoxidans</name>
    <dbReference type="NCBI Taxonomy" id="85698"/>
    <lineage>
        <taxon>Bacteria</taxon>
        <taxon>Pseudomonadati</taxon>
        <taxon>Pseudomonadota</taxon>
        <taxon>Betaproteobacteria</taxon>
        <taxon>Burkholderiales</taxon>
        <taxon>Alcaligenaceae</taxon>
        <taxon>Achromobacter</taxon>
    </lineage>
</organism>
<proteinExistence type="predicted"/>
<dbReference type="SUPFAM" id="SSF52172">
    <property type="entry name" value="CheY-like"/>
    <property type="match status" value="1"/>
</dbReference>
<evidence type="ECO:0000256" key="3">
    <source>
        <dbReference type="ARBA" id="ARBA00023015"/>
    </source>
</evidence>
<evidence type="ECO:0000313" key="11">
    <source>
        <dbReference type="Proteomes" id="UP000060602"/>
    </source>
</evidence>
<evidence type="ECO:0000256" key="2">
    <source>
        <dbReference type="ARBA" id="ARBA00023012"/>
    </source>
</evidence>
<dbReference type="PANTHER" id="PTHR48111:SF1">
    <property type="entry name" value="TWO-COMPONENT RESPONSE REGULATOR ORR33"/>
    <property type="match status" value="1"/>
</dbReference>
<evidence type="ECO:0000259" key="8">
    <source>
        <dbReference type="PROSITE" id="PS50110"/>
    </source>
</evidence>
<dbReference type="GO" id="GO:0006355">
    <property type="term" value="P:regulation of DNA-templated transcription"/>
    <property type="evidence" value="ECO:0007669"/>
    <property type="project" value="InterPro"/>
</dbReference>
<sequence>MRVLVVEDPPQWAESVSSHIAGLGRGVRVCGTLRDALAHIRQDPPGILVTAASLPDGDMLDHIAALRRAFPAMGIIVLTDNVRMPAQLQSLSDGADHYLIKPIQLALLAATVSALERRLVTATPGPVSRGHWTLDVQARQLRSSNGEQLSLTAKESIVMATLIQSPKFPVSHKRMSQILGYPEVIYDQHRIDALLYRVRKKLATLRDAPMQIRNIYSEGSLLVMRESMIRIAMHA</sequence>
<dbReference type="AlphaFoldDB" id="A0A0X8P3T6"/>
<evidence type="ECO:0000256" key="6">
    <source>
        <dbReference type="PROSITE-ProRule" id="PRU00169"/>
    </source>
</evidence>
<feature type="domain" description="OmpR/PhoB-type" evidence="9">
    <location>
        <begin position="124"/>
        <end position="224"/>
    </location>
</feature>
<dbReference type="CDD" id="cd00156">
    <property type="entry name" value="REC"/>
    <property type="match status" value="1"/>
</dbReference>
<dbReference type="GO" id="GO:0000976">
    <property type="term" value="F:transcription cis-regulatory region binding"/>
    <property type="evidence" value="ECO:0007669"/>
    <property type="project" value="TreeGrafter"/>
</dbReference>
<dbReference type="InterPro" id="IPR011006">
    <property type="entry name" value="CheY-like_superfamily"/>
</dbReference>
<evidence type="ECO:0000259" key="9">
    <source>
        <dbReference type="PROSITE" id="PS51755"/>
    </source>
</evidence>
<keyword evidence="2" id="KW-0902">Two-component regulatory system</keyword>
<dbReference type="SMART" id="SM00448">
    <property type="entry name" value="REC"/>
    <property type="match status" value="1"/>
</dbReference>
<keyword evidence="5" id="KW-0804">Transcription</keyword>
<keyword evidence="3" id="KW-0805">Transcription regulation</keyword>
<dbReference type="Proteomes" id="UP000060602">
    <property type="component" value="Chromosome"/>
</dbReference>
<dbReference type="InterPro" id="IPR001789">
    <property type="entry name" value="Sig_transdc_resp-reg_receiver"/>
</dbReference>
<dbReference type="InterPro" id="IPR039420">
    <property type="entry name" value="WalR-like"/>
</dbReference>
<dbReference type="RefSeq" id="WP_061073804.1">
    <property type="nucleotide sequence ID" value="NZ_CP014060.2"/>
</dbReference>
<dbReference type="PANTHER" id="PTHR48111">
    <property type="entry name" value="REGULATOR OF RPOS"/>
    <property type="match status" value="1"/>
</dbReference>
<dbReference type="GO" id="GO:0005829">
    <property type="term" value="C:cytosol"/>
    <property type="evidence" value="ECO:0007669"/>
    <property type="project" value="TreeGrafter"/>
</dbReference>
<dbReference type="Pfam" id="PF00072">
    <property type="entry name" value="Response_reg"/>
    <property type="match status" value="1"/>
</dbReference>
<keyword evidence="1" id="KW-0597">Phosphoprotein</keyword>
<dbReference type="Gene3D" id="1.10.10.10">
    <property type="entry name" value="Winged helix-like DNA-binding domain superfamily/Winged helix DNA-binding domain"/>
    <property type="match status" value="1"/>
</dbReference>
<evidence type="ECO:0000256" key="7">
    <source>
        <dbReference type="PROSITE-ProRule" id="PRU01091"/>
    </source>
</evidence>
<dbReference type="PROSITE" id="PS51755">
    <property type="entry name" value="OMPR_PHOB"/>
    <property type="match status" value="1"/>
</dbReference>
<accession>A0A0X8P3T6</accession>
<dbReference type="SUPFAM" id="SSF46894">
    <property type="entry name" value="C-terminal effector domain of the bipartite response regulators"/>
    <property type="match status" value="1"/>
</dbReference>
<comment type="caution">
    <text evidence="6">Lacks conserved residue(s) required for the propagation of feature annotation.</text>
</comment>
<protein>
    <submittedName>
        <fullName evidence="10">DNA-binding response regulator</fullName>
    </submittedName>
</protein>
<evidence type="ECO:0000256" key="4">
    <source>
        <dbReference type="ARBA" id="ARBA00023125"/>
    </source>
</evidence>
<name>A0A0X8P3T6_ALCXX</name>
<evidence type="ECO:0000256" key="5">
    <source>
        <dbReference type="ARBA" id="ARBA00023163"/>
    </source>
</evidence>
<feature type="domain" description="Response regulatory" evidence="8">
    <location>
        <begin position="2"/>
        <end position="116"/>
    </location>
</feature>
<gene>
    <name evidence="10" type="ORF">AL504_27370</name>
</gene>
<feature type="DNA-binding region" description="OmpR/PhoB-type" evidence="7">
    <location>
        <begin position="124"/>
        <end position="224"/>
    </location>
</feature>
<evidence type="ECO:0000256" key="1">
    <source>
        <dbReference type="ARBA" id="ARBA00022553"/>
    </source>
</evidence>
<dbReference type="PROSITE" id="PS50110">
    <property type="entry name" value="RESPONSE_REGULATORY"/>
    <property type="match status" value="1"/>
</dbReference>
<dbReference type="Gene3D" id="3.40.50.2300">
    <property type="match status" value="1"/>
</dbReference>
<dbReference type="InterPro" id="IPR001867">
    <property type="entry name" value="OmpR/PhoB-type_DNA-bd"/>
</dbReference>
<dbReference type="GO" id="GO:0000156">
    <property type="term" value="F:phosphorelay response regulator activity"/>
    <property type="evidence" value="ECO:0007669"/>
    <property type="project" value="TreeGrafter"/>
</dbReference>
<dbReference type="InterPro" id="IPR036388">
    <property type="entry name" value="WH-like_DNA-bd_sf"/>
</dbReference>
<dbReference type="InterPro" id="IPR016032">
    <property type="entry name" value="Sig_transdc_resp-reg_C-effctor"/>
</dbReference>